<evidence type="ECO:0000313" key="7">
    <source>
        <dbReference type="Proteomes" id="UP000694397"/>
    </source>
</evidence>
<dbReference type="InterPro" id="IPR035979">
    <property type="entry name" value="RBD_domain_sf"/>
</dbReference>
<dbReference type="Ensembl" id="ENSSFOT00015080933.1">
    <property type="protein sequence ID" value="ENSSFOP00015074890.1"/>
    <property type="gene ID" value="ENSSFOG00015025597.1"/>
</dbReference>
<gene>
    <name evidence="6" type="primary">HNRNPA0</name>
</gene>
<evidence type="ECO:0000256" key="4">
    <source>
        <dbReference type="SAM" id="MobiDB-lite"/>
    </source>
</evidence>
<protein>
    <submittedName>
        <fullName evidence="6">Heteroous nuclear ribonucleoprotein A0</fullName>
    </submittedName>
</protein>
<proteinExistence type="predicted"/>
<dbReference type="SUPFAM" id="SSF54928">
    <property type="entry name" value="RNA-binding domain, RBD"/>
    <property type="match status" value="4"/>
</dbReference>
<keyword evidence="7" id="KW-1185">Reference proteome</keyword>
<feature type="domain" description="RRM" evidence="5">
    <location>
        <begin position="6"/>
        <end position="85"/>
    </location>
</feature>
<dbReference type="Gene3D" id="3.30.70.330">
    <property type="match status" value="4"/>
</dbReference>
<dbReference type="GO" id="GO:0071013">
    <property type="term" value="C:catalytic step 2 spliceosome"/>
    <property type="evidence" value="ECO:0007669"/>
    <property type="project" value="TreeGrafter"/>
</dbReference>
<dbReference type="PANTHER" id="PTHR48026:SF28">
    <property type="entry name" value="HETEROGENEOUS NUCLEAR RIBONUCLEOPROTEIN A0,-LIKE"/>
    <property type="match status" value="1"/>
</dbReference>
<reference evidence="6" key="2">
    <citation type="submission" date="2025-08" db="UniProtKB">
        <authorList>
            <consortium name="Ensembl"/>
        </authorList>
    </citation>
    <scope>IDENTIFICATION</scope>
</reference>
<feature type="region of interest" description="Disordered" evidence="4">
    <location>
        <begin position="273"/>
        <end position="293"/>
    </location>
</feature>
<dbReference type="InterPro" id="IPR021662">
    <property type="entry name" value="HnRNPA1/A2_C"/>
</dbReference>
<dbReference type="Proteomes" id="UP000694397">
    <property type="component" value="Chromosome 13"/>
</dbReference>
<dbReference type="FunFam" id="3.30.70.330:FF:000040">
    <property type="entry name" value="Heterogeneous nuclear ribonucleoprotein A2/B1"/>
    <property type="match status" value="2"/>
</dbReference>
<dbReference type="SMART" id="SM00360">
    <property type="entry name" value="RRM"/>
    <property type="match status" value="4"/>
</dbReference>
<feature type="region of interest" description="Disordered" evidence="4">
    <location>
        <begin position="181"/>
        <end position="204"/>
    </location>
</feature>
<evidence type="ECO:0000313" key="6">
    <source>
        <dbReference type="Ensembl" id="ENSSFOP00015074890.1"/>
    </source>
</evidence>
<dbReference type="GO" id="GO:0000398">
    <property type="term" value="P:mRNA splicing, via spliceosome"/>
    <property type="evidence" value="ECO:0007669"/>
    <property type="project" value="TreeGrafter"/>
</dbReference>
<dbReference type="CDD" id="cd12326">
    <property type="entry name" value="RRM1_hnRNPA0"/>
    <property type="match status" value="2"/>
</dbReference>
<sequence>MTNQLCKLFVGGLNVQTTDDGLRKHFEQYGKLTDCVVVQNQQLQRSRCFGFVTYSTVEEADAAMAARPHVVDGNNVELKRAVAREDAGKPEALAKVKKIFVGGLKDDVEEENLREYFSQFGAIEKAEVISDKQTGKKRGFGFVYFEDNDSADKAVVLKFHTINGHKVEVKKALTKQEMQAAGARNRGRGGRAMGRSQNGYGGGRGGGGYGSYGGGYGGHDGYGGYGSSGGYGNQGGYGGGYGDQMGGGYGPGNGYSDFGDDYGQQSSGYGAMKGGGYSGRSSGPYSRGGSGELLTTDERNMENQLCKLFVGGLNVQTTDEGLRKHFEQYGKLTDCVVVQNQQLKRSRCFGFVTYSTVEEADAAMAARPHVLDGNNVELKRAVAREDAGKPEALAKVKKIFVGGIKDDVEEENLREYFSQFGAIEKAEVISDKQTGKKRGFGFVYFEDNDSADKAVVLKFHTINGHKVEVKKALTKQEMQAAGARSRGRGGRAMGRSQNGYGGGRGGGGGGGYGSYSGGYGGHDGGYGSGYGGGYGSGYGGYGDQMGGYGGGNGYNDFGSGYGQQSSGYGPMKEFAKQMDFNKFLLLSAV</sequence>
<organism evidence="6 7">
    <name type="scientific">Scleropages formosus</name>
    <name type="common">Asian bonytongue</name>
    <name type="synonym">Osteoglossum formosum</name>
    <dbReference type="NCBI Taxonomy" id="113540"/>
    <lineage>
        <taxon>Eukaryota</taxon>
        <taxon>Metazoa</taxon>
        <taxon>Chordata</taxon>
        <taxon>Craniata</taxon>
        <taxon>Vertebrata</taxon>
        <taxon>Euteleostomi</taxon>
        <taxon>Actinopterygii</taxon>
        <taxon>Neopterygii</taxon>
        <taxon>Teleostei</taxon>
        <taxon>Osteoglossocephala</taxon>
        <taxon>Osteoglossomorpha</taxon>
        <taxon>Osteoglossiformes</taxon>
        <taxon>Osteoglossidae</taxon>
        <taxon>Scleropages</taxon>
    </lineage>
</organism>
<accession>A0A8D0CLA6</accession>
<dbReference type="Pfam" id="PF11627">
    <property type="entry name" value="HnRNPA1_LC"/>
    <property type="match status" value="2"/>
</dbReference>
<dbReference type="GO" id="GO:0003730">
    <property type="term" value="F:mRNA 3'-UTR binding"/>
    <property type="evidence" value="ECO:0007669"/>
    <property type="project" value="TreeGrafter"/>
</dbReference>
<dbReference type="PANTHER" id="PTHR48026">
    <property type="entry name" value="HOMOLOGOUS TO DROSOPHILA SQD (SQUID) PROTEIN"/>
    <property type="match status" value="1"/>
</dbReference>
<feature type="region of interest" description="Disordered" evidence="4">
    <location>
        <begin position="481"/>
        <end position="505"/>
    </location>
</feature>
<evidence type="ECO:0000256" key="3">
    <source>
        <dbReference type="PROSITE-ProRule" id="PRU00176"/>
    </source>
</evidence>
<feature type="domain" description="RRM" evidence="5">
    <location>
        <begin position="97"/>
        <end position="174"/>
    </location>
</feature>
<feature type="domain" description="RRM" evidence="5">
    <location>
        <begin position="306"/>
        <end position="385"/>
    </location>
</feature>
<reference evidence="6" key="3">
    <citation type="submission" date="2025-09" db="UniProtKB">
        <authorList>
            <consortium name="Ensembl"/>
        </authorList>
    </citation>
    <scope>IDENTIFICATION</scope>
</reference>
<evidence type="ECO:0000256" key="1">
    <source>
        <dbReference type="ARBA" id="ARBA00022737"/>
    </source>
</evidence>
<keyword evidence="1" id="KW-0677">Repeat</keyword>
<dbReference type="GeneTree" id="ENSGT00940000154808"/>
<dbReference type="FunFam" id="3.30.70.330:FF:000894">
    <property type="entry name" value="Heterogeneous nuclear ribonucleoprotein A0"/>
    <property type="match status" value="2"/>
</dbReference>
<evidence type="ECO:0000256" key="2">
    <source>
        <dbReference type="ARBA" id="ARBA00022884"/>
    </source>
</evidence>
<keyword evidence="2 3" id="KW-0694">RNA-binding</keyword>
<dbReference type="AlphaFoldDB" id="A0A8D0CLA6"/>
<name>A0A8D0CLA6_SCLFO</name>
<dbReference type="InterPro" id="IPR000504">
    <property type="entry name" value="RRM_dom"/>
</dbReference>
<dbReference type="InterPro" id="IPR012677">
    <property type="entry name" value="Nucleotide-bd_a/b_plait_sf"/>
</dbReference>
<dbReference type="InterPro" id="IPR034801">
    <property type="entry name" value="hnRNPA0_RRM1"/>
</dbReference>
<dbReference type="Pfam" id="PF00076">
    <property type="entry name" value="RRM_1"/>
    <property type="match status" value="4"/>
</dbReference>
<feature type="domain" description="RRM" evidence="5">
    <location>
        <begin position="397"/>
        <end position="474"/>
    </location>
</feature>
<dbReference type="OrthoDB" id="1875751at2759"/>
<dbReference type="PROSITE" id="PS50102">
    <property type="entry name" value="RRM"/>
    <property type="match status" value="4"/>
</dbReference>
<evidence type="ECO:0000259" key="5">
    <source>
        <dbReference type="PROSITE" id="PS50102"/>
    </source>
</evidence>
<reference evidence="6 7" key="1">
    <citation type="submission" date="2019-04" db="EMBL/GenBank/DDBJ databases">
        <authorList>
            <consortium name="Wellcome Sanger Institute Data Sharing"/>
        </authorList>
    </citation>
    <scope>NUCLEOTIDE SEQUENCE [LARGE SCALE GENOMIC DNA]</scope>
</reference>